<evidence type="ECO:0000313" key="1">
    <source>
        <dbReference type="EMBL" id="MPD00648.1"/>
    </source>
</evidence>
<accession>A0A5B7K5U1</accession>
<evidence type="ECO:0000313" key="2">
    <source>
        <dbReference type="Proteomes" id="UP000324222"/>
    </source>
</evidence>
<comment type="caution">
    <text evidence="1">The sequence shown here is derived from an EMBL/GenBank/DDBJ whole genome shotgun (WGS) entry which is preliminary data.</text>
</comment>
<sequence>MSQMSHVLLHPLFSRSQFQFMDKRKLLFHQGNLHWSLIHRTL</sequence>
<dbReference type="EMBL" id="VSRR010123777">
    <property type="protein sequence ID" value="MPD00648.1"/>
    <property type="molecule type" value="Genomic_DNA"/>
</dbReference>
<dbReference type="Proteomes" id="UP000324222">
    <property type="component" value="Unassembled WGS sequence"/>
</dbReference>
<protein>
    <submittedName>
        <fullName evidence="1">Uncharacterized protein</fullName>
    </submittedName>
</protein>
<name>A0A5B7K5U1_PORTR</name>
<keyword evidence="2" id="KW-1185">Reference proteome</keyword>
<gene>
    <name evidence="1" type="ORF">E2C01_096135</name>
</gene>
<reference evidence="1 2" key="1">
    <citation type="submission" date="2019-05" db="EMBL/GenBank/DDBJ databases">
        <title>Another draft genome of Portunus trituberculatus and its Hox gene families provides insights of decapod evolution.</title>
        <authorList>
            <person name="Jeong J.-H."/>
            <person name="Song I."/>
            <person name="Kim S."/>
            <person name="Choi T."/>
            <person name="Kim D."/>
            <person name="Ryu S."/>
            <person name="Kim W."/>
        </authorList>
    </citation>
    <scope>NUCLEOTIDE SEQUENCE [LARGE SCALE GENOMIC DNA]</scope>
    <source>
        <tissue evidence="1">Muscle</tissue>
    </source>
</reference>
<dbReference type="AlphaFoldDB" id="A0A5B7K5U1"/>
<proteinExistence type="predicted"/>
<organism evidence="1 2">
    <name type="scientific">Portunus trituberculatus</name>
    <name type="common">Swimming crab</name>
    <name type="synonym">Neptunus trituberculatus</name>
    <dbReference type="NCBI Taxonomy" id="210409"/>
    <lineage>
        <taxon>Eukaryota</taxon>
        <taxon>Metazoa</taxon>
        <taxon>Ecdysozoa</taxon>
        <taxon>Arthropoda</taxon>
        <taxon>Crustacea</taxon>
        <taxon>Multicrustacea</taxon>
        <taxon>Malacostraca</taxon>
        <taxon>Eumalacostraca</taxon>
        <taxon>Eucarida</taxon>
        <taxon>Decapoda</taxon>
        <taxon>Pleocyemata</taxon>
        <taxon>Brachyura</taxon>
        <taxon>Eubrachyura</taxon>
        <taxon>Portunoidea</taxon>
        <taxon>Portunidae</taxon>
        <taxon>Portuninae</taxon>
        <taxon>Portunus</taxon>
    </lineage>
</organism>